<dbReference type="InterPro" id="IPR009571">
    <property type="entry name" value="SUR7/Rim9-like_fungi"/>
</dbReference>
<name>A0A4Y7PSL3_9AGAM</name>
<dbReference type="VEuPathDB" id="FungiDB:BD410DRAFT_901114"/>
<evidence type="ECO:0000256" key="2">
    <source>
        <dbReference type="ARBA" id="ARBA00022692"/>
    </source>
</evidence>
<dbReference type="InterPro" id="IPR051380">
    <property type="entry name" value="pH-response_reg_palI/RIM9"/>
</dbReference>
<organism evidence="6 7">
    <name type="scientific">Rickenella mellea</name>
    <dbReference type="NCBI Taxonomy" id="50990"/>
    <lineage>
        <taxon>Eukaryota</taxon>
        <taxon>Fungi</taxon>
        <taxon>Dikarya</taxon>
        <taxon>Basidiomycota</taxon>
        <taxon>Agaricomycotina</taxon>
        <taxon>Agaricomycetes</taxon>
        <taxon>Hymenochaetales</taxon>
        <taxon>Rickenellaceae</taxon>
        <taxon>Rickenella</taxon>
    </lineage>
</organism>
<sequence length="253" mass="27240">MKPVRIYRHRRVALAIHLLLLVSFILLLLVAISMSILKPVYLMSVHATPQKGQPATSIATELRFGVWGFCATSVLNQPGLLSNDGECTHPRLGYKLDATASAAILELTGQPQLINAVLKSLTVILILHPISAGLCLLTLLLSFWFFMSENHCASILALIFALVNALLTTISCAVDIAIVAVARSRVPGLTGGLFGVGFGNAPWMTLVAVVFVWIAVVLLSGVSCDCLGIGHYRGDSYVDDTRDGTTIMAERRK</sequence>
<keyword evidence="4 5" id="KW-0472">Membrane</keyword>
<evidence type="ECO:0000313" key="7">
    <source>
        <dbReference type="Proteomes" id="UP000294933"/>
    </source>
</evidence>
<dbReference type="PANTHER" id="PTHR28013:SF3">
    <property type="entry name" value="PROTEIN DCV1-RELATED"/>
    <property type="match status" value="1"/>
</dbReference>
<keyword evidence="3 5" id="KW-1133">Transmembrane helix</keyword>
<dbReference type="PANTHER" id="PTHR28013">
    <property type="entry name" value="PROTEIN DCV1-RELATED"/>
    <property type="match status" value="1"/>
</dbReference>
<accession>A0A4Y7PSL3</accession>
<keyword evidence="2 5" id="KW-0812">Transmembrane</keyword>
<reference evidence="6 7" key="1">
    <citation type="submission" date="2018-06" db="EMBL/GenBank/DDBJ databases">
        <title>A transcriptomic atlas of mushroom development highlights an independent origin of complex multicellularity.</title>
        <authorList>
            <consortium name="DOE Joint Genome Institute"/>
            <person name="Krizsan K."/>
            <person name="Almasi E."/>
            <person name="Merenyi Z."/>
            <person name="Sahu N."/>
            <person name="Viragh M."/>
            <person name="Koszo T."/>
            <person name="Mondo S."/>
            <person name="Kiss B."/>
            <person name="Balint B."/>
            <person name="Kues U."/>
            <person name="Barry K."/>
            <person name="Hegedus J.C."/>
            <person name="Henrissat B."/>
            <person name="Johnson J."/>
            <person name="Lipzen A."/>
            <person name="Ohm R."/>
            <person name="Nagy I."/>
            <person name="Pangilinan J."/>
            <person name="Yan J."/>
            <person name="Xiong Y."/>
            <person name="Grigoriev I.V."/>
            <person name="Hibbett D.S."/>
            <person name="Nagy L.G."/>
        </authorList>
    </citation>
    <scope>NUCLEOTIDE SEQUENCE [LARGE SCALE GENOMIC DNA]</scope>
    <source>
        <strain evidence="6 7">SZMC22713</strain>
    </source>
</reference>
<evidence type="ECO:0000256" key="5">
    <source>
        <dbReference type="SAM" id="Phobius"/>
    </source>
</evidence>
<dbReference type="GO" id="GO:0035838">
    <property type="term" value="C:growing cell tip"/>
    <property type="evidence" value="ECO:0007669"/>
    <property type="project" value="TreeGrafter"/>
</dbReference>
<dbReference type="STRING" id="50990.A0A4Y7PSL3"/>
<evidence type="ECO:0000256" key="4">
    <source>
        <dbReference type="ARBA" id="ARBA00023136"/>
    </source>
</evidence>
<evidence type="ECO:0000313" key="6">
    <source>
        <dbReference type="EMBL" id="TDL18061.1"/>
    </source>
</evidence>
<dbReference type="GO" id="GO:0032153">
    <property type="term" value="C:cell division site"/>
    <property type="evidence" value="ECO:0007669"/>
    <property type="project" value="TreeGrafter"/>
</dbReference>
<evidence type="ECO:0000256" key="1">
    <source>
        <dbReference type="ARBA" id="ARBA00004141"/>
    </source>
</evidence>
<evidence type="ECO:0000256" key="3">
    <source>
        <dbReference type="ARBA" id="ARBA00022989"/>
    </source>
</evidence>
<feature type="transmembrane region" description="Helical" evidence="5">
    <location>
        <begin position="12"/>
        <end position="37"/>
    </location>
</feature>
<feature type="transmembrane region" description="Helical" evidence="5">
    <location>
        <begin position="158"/>
        <end position="182"/>
    </location>
</feature>
<dbReference type="GO" id="GO:0005886">
    <property type="term" value="C:plasma membrane"/>
    <property type="evidence" value="ECO:0007669"/>
    <property type="project" value="InterPro"/>
</dbReference>
<dbReference type="AlphaFoldDB" id="A0A4Y7PSL3"/>
<keyword evidence="7" id="KW-1185">Reference proteome</keyword>
<feature type="transmembrane region" description="Helical" evidence="5">
    <location>
        <begin position="202"/>
        <end position="224"/>
    </location>
</feature>
<proteinExistence type="predicted"/>
<dbReference type="Pfam" id="PF06687">
    <property type="entry name" value="SUR7"/>
    <property type="match status" value="1"/>
</dbReference>
<comment type="subcellular location">
    <subcellularLocation>
        <location evidence="1">Membrane</location>
        <topology evidence="1">Multi-pass membrane protein</topology>
    </subcellularLocation>
</comment>
<dbReference type="Proteomes" id="UP000294933">
    <property type="component" value="Unassembled WGS sequence"/>
</dbReference>
<protein>
    <recommendedName>
        <fullName evidence="8">Pali-domain-containing protein</fullName>
    </recommendedName>
</protein>
<dbReference type="OrthoDB" id="3881at2759"/>
<feature type="transmembrane region" description="Helical" evidence="5">
    <location>
        <begin position="121"/>
        <end position="146"/>
    </location>
</feature>
<gene>
    <name evidence="6" type="ORF">BD410DRAFT_901114</name>
</gene>
<dbReference type="EMBL" id="ML170213">
    <property type="protein sequence ID" value="TDL18061.1"/>
    <property type="molecule type" value="Genomic_DNA"/>
</dbReference>
<evidence type="ECO:0008006" key="8">
    <source>
        <dbReference type="Google" id="ProtNLM"/>
    </source>
</evidence>